<sequence>MALRYSAAMKKLRVSYELVDEKGEIIYSRVHEMRPSDGVPGRPMKLKANGSGLQIAAHNEAVAFWRELVMLGHLDDYVRSQHMPMLLPPLEGDEE</sequence>
<reference evidence="2" key="1">
    <citation type="submission" date="2020-03" db="EMBL/GenBank/DDBJ databases">
        <title>The deep terrestrial virosphere.</title>
        <authorList>
            <person name="Holmfeldt K."/>
            <person name="Nilsson E."/>
            <person name="Simone D."/>
            <person name="Lopez-Fernandez M."/>
            <person name="Wu X."/>
            <person name="de Brujin I."/>
            <person name="Lundin D."/>
            <person name="Andersson A."/>
            <person name="Bertilsson S."/>
            <person name="Dopson M."/>
        </authorList>
    </citation>
    <scope>NUCLEOTIDE SEQUENCE</scope>
    <source>
        <strain evidence="1">MM171A00157</strain>
        <strain evidence="2">MM171B00143</strain>
    </source>
</reference>
<gene>
    <name evidence="1" type="ORF">MM171A00157_0013</name>
    <name evidence="2" type="ORF">MM171B00143_0048</name>
</gene>
<name>A0A6M3MBD9_9ZZZZ</name>
<proteinExistence type="predicted"/>
<accession>A0A6M3MBD9</accession>
<dbReference type="EMBL" id="MT143702">
    <property type="protein sequence ID" value="QJB00844.1"/>
    <property type="molecule type" value="Genomic_DNA"/>
</dbReference>
<protein>
    <submittedName>
        <fullName evidence="2">Uncharacterized protein</fullName>
    </submittedName>
</protein>
<dbReference type="AlphaFoldDB" id="A0A6M3MBD9"/>
<evidence type="ECO:0000313" key="2">
    <source>
        <dbReference type="EMBL" id="QJB05077.1"/>
    </source>
</evidence>
<evidence type="ECO:0000313" key="1">
    <source>
        <dbReference type="EMBL" id="QJB00844.1"/>
    </source>
</evidence>
<dbReference type="EMBL" id="MT143894">
    <property type="protein sequence ID" value="QJB05077.1"/>
    <property type="molecule type" value="Genomic_DNA"/>
</dbReference>
<organism evidence="2">
    <name type="scientific">viral metagenome</name>
    <dbReference type="NCBI Taxonomy" id="1070528"/>
    <lineage>
        <taxon>unclassified sequences</taxon>
        <taxon>metagenomes</taxon>
        <taxon>organismal metagenomes</taxon>
    </lineage>
</organism>